<sequence length="254" mass="26917">MTIAARRPPHSPAARDALLRIKSGAAAVLLCACGLAQAQQTDGPPAGMVTGAYGQSLQLQQTTATPTTVAATATPQAKPGPVAPADAVSRFLKERGILAQAQGESGLLDHVRDSASDLVLSAMNFLGVRYTRGGNTASTGFDCSGFTRHIFEMSIGLVLPRRADEQAKMNSLMNIKRDELKPGDLVFFNTMRATFSHVGIYVGEGKFVHAPRTGAAVRVDDMREAYWAKRFTGARRAADVHSSSATTTGDTALR</sequence>
<evidence type="ECO:0000256" key="3">
    <source>
        <dbReference type="ARBA" id="ARBA00022801"/>
    </source>
</evidence>
<keyword evidence="5" id="KW-0732">Signal</keyword>
<evidence type="ECO:0000256" key="1">
    <source>
        <dbReference type="ARBA" id="ARBA00007074"/>
    </source>
</evidence>
<gene>
    <name evidence="7" type="ORF">SNE35_15475</name>
</gene>
<organism evidence="7 8">
    <name type="scientific">Roseateles agri</name>
    <dbReference type="NCBI Taxonomy" id="3098619"/>
    <lineage>
        <taxon>Bacteria</taxon>
        <taxon>Pseudomonadati</taxon>
        <taxon>Pseudomonadota</taxon>
        <taxon>Betaproteobacteria</taxon>
        <taxon>Burkholderiales</taxon>
        <taxon>Sphaerotilaceae</taxon>
        <taxon>Roseateles</taxon>
    </lineage>
</organism>
<evidence type="ECO:0000259" key="6">
    <source>
        <dbReference type="PROSITE" id="PS51935"/>
    </source>
</evidence>
<dbReference type="EMBL" id="JAXCLA010000004">
    <property type="protein sequence ID" value="MDY0745921.1"/>
    <property type="molecule type" value="Genomic_DNA"/>
</dbReference>
<comment type="caution">
    <text evidence="7">The sequence shown here is derived from an EMBL/GenBank/DDBJ whole genome shotgun (WGS) entry which is preliminary data.</text>
</comment>
<evidence type="ECO:0000256" key="4">
    <source>
        <dbReference type="ARBA" id="ARBA00022807"/>
    </source>
</evidence>
<dbReference type="RefSeq" id="WP_320423812.1">
    <property type="nucleotide sequence ID" value="NZ_JAXCLA010000004.1"/>
</dbReference>
<dbReference type="InterPro" id="IPR051202">
    <property type="entry name" value="Peptidase_C40"/>
</dbReference>
<evidence type="ECO:0000256" key="5">
    <source>
        <dbReference type="SAM" id="SignalP"/>
    </source>
</evidence>
<accession>A0ABU5DJF4</accession>
<comment type="similarity">
    <text evidence="1">Belongs to the peptidase C40 family.</text>
</comment>
<name>A0ABU5DJF4_9BURK</name>
<evidence type="ECO:0000313" key="8">
    <source>
        <dbReference type="Proteomes" id="UP001285263"/>
    </source>
</evidence>
<dbReference type="PROSITE" id="PS51257">
    <property type="entry name" value="PROKAR_LIPOPROTEIN"/>
    <property type="match status" value="1"/>
</dbReference>
<dbReference type="Pfam" id="PF00877">
    <property type="entry name" value="NLPC_P60"/>
    <property type="match status" value="1"/>
</dbReference>
<dbReference type="PROSITE" id="PS51935">
    <property type="entry name" value="NLPC_P60"/>
    <property type="match status" value="1"/>
</dbReference>
<dbReference type="Gene3D" id="3.90.1720.10">
    <property type="entry name" value="endopeptidase domain like (from Nostoc punctiforme)"/>
    <property type="match status" value="1"/>
</dbReference>
<dbReference type="PANTHER" id="PTHR47053:SF1">
    <property type="entry name" value="MUREIN DD-ENDOPEPTIDASE MEPH-RELATED"/>
    <property type="match status" value="1"/>
</dbReference>
<keyword evidence="4" id="KW-0788">Thiol protease</keyword>
<keyword evidence="8" id="KW-1185">Reference proteome</keyword>
<reference evidence="7 8" key="1">
    <citation type="submission" date="2023-11" db="EMBL/GenBank/DDBJ databases">
        <title>Paucibacter sp. nov., isolated from fresh soil in Korea.</title>
        <authorList>
            <person name="Le N.T.T."/>
        </authorList>
    </citation>
    <scope>NUCLEOTIDE SEQUENCE [LARGE SCALE GENOMIC DNA]</scope>
    <source>
        <strain evidence="7 8">R3-3</strain>
    </source>
</reference>
<feature type="chain" id="PRO_5045214270" evidence="5">
    <location>
        <begin position="39"/>
        <end position="254"/>
    </location>
</feature>
<keyword evidence="3" id="KW-0378">Hydrolase</keyword>
<feature type="signal peptide" evidence="5">
    <location>
        <begin position="1"/>
        <end position="38"/>
    </location>
</feature>
<dbReference type="InterPro" id="IPR038765">
    <property type="entry name" value="Papain-like_cys_pep_sf"/>
</dbReference>
<proteinExistence type="inferred from homology"/>
<protein>
    <submittedName>
        <fullName evidence="7">C40 family peptidase</fullName>
    </submittedName>
</protein>
<dbReference type="Proteomes" id="UP001285263">
    <property type="component" value="Unassembled WGS sequence"/>
</dbReference>
<dbReference type="SUPFAM" id="SSF54001">
    <property type="entry name" value="Cysteine proteinases"/>
    <property type="match status" value="1"/>
</dbReference>
<evidence type="ECO:0000256" key="2">
    <source>
        <dbReference type="ARBA" id="ARBA00022670"/>
    </source>
</evidence>
<evidence type="ECO:0000313" key="7">
    <source>
        <dbReference type="EMBL" id="MDY0745921.1"/>
    </source>
</evidence>
<dbReference type="PANTHER" id="PTHR47053">
    <property type="entry name" value="MUREIN DD-ENDOPEPTIDASE MEPH-RELATED"/>
    <property type="match status" value="1"/>
</dbReference>
<dbReference type="InterPro" id="IPR000064">
    <property type="entry name" value="NLP_P60_dom"/>
</dbReference>
<keyword evidence="2" id="KW-0645">Protease</keyword>
<feature type="domain" description="NlpC/P60" evidence="6">
    <location>
        <begin position="112"/>
        <end position="238"/>
    </location>
</feature>